<dbReference type="Gene3D" id="3.40.50.2300">
    <property type="match status" value="1"/>
</dbReference>
<dbReference type="InterPro" id="IPR011006">
    <property type="entry name" value="CheY-like_superfamily"/>
</dbReference>
<sequence>MQRFYSIILVDDDPINNLINRRLISKLKLTPQIEEFLEAEQAIERIREIDKEESILIFLDINMPVMNGWDFLNQYLKEFKLRKDRIIVLSSSIDFQDRQKAKEFSCVEGFIEKPLSPEKIKNIL</sequence>
<dbReference type="Proteomes" id="UP001142175">
    <property type="component" value="Unassembled WGS sequence"/>
</dbReference>
<dbReference type="Pfam" id="PF00072">
    <property type="entry name" value="Response_reg"/>
    <property type="match status" value="1"/>
</dbReference>
<dbReference type="SMART" id="SM00448">
    <property type="entry name" value="REC"/>
    <property type="match status" value="1"/>
</dbReference>
<feature type="domain" description="Response regulatory" evidence="2">
    <location>
        <begin position="6"/>
        <end position="124"/>
    </location>
</feature>
<keyword evidence="1" id="KW-0597">Phosphoprotein</keyword>
<accession>A0A9X2T1M7</accession>
<dbReference type="InterPro" id="IPR052048">
    <property type="entry name" value="ST_Response_Regulator"/>
</dbReference>
<dbReference type="RefSeq" id="WP_258422631.1">
    <property type="nucleotide sequence ID" value="NZ_JANSUY010000003.1"/>
</dbReference>
<gene>
    <name evidence="3" type="ORF">NU887_06845</name>
</gene>
<evidence type="ECO:0000256" key="1">
    <source>
        <dbReference type="PROSITE-ProRule" id="PRU00169"/>
    </source>
</evidence>
<evidence type="ECO:0000259" key="2">
    <source>
        <dbReference type="PROSITE" id="PS50110"/>
    </source>
</evidence>
<dbReference type="PANTHER" id="PTHR43228:SF1">
    <property type="entry name" value="TWO-COMPONENT RESPONSE REGULATOR ARR22"/>
    <property type="match status" value="1"/>
</dbReference>
<dbReference type="CDD" id="cd17546">
    <property type="entry name" value="REC_hyHK_CKI1_RcsC-like"/>
    <property type="match status" value="1"/>
</dbReference>
<keyword evidence="4" id="KW-1185">Reference proteome</keyword>
<dbReference type="SUPFAM" id="SSF52172">
    <property type="entry name" value="CheY-like"/>
    <property type="match status" value="1"/>
</dbReference>
<feature type="modified residue" description="4-aspartylphosphate" evidence="1">
    <location>
        <position position="60"/>
    </location>
</feature>
<comment type="caution">
    <text evidence="3">The sequence shown here is derived from an EMBL/GenBank/DDBJ whole genome shotgun (WGS) entry which is preliminary data.</text>
</comment>
<evidence type="ECO:0000313" key="4">
    <source>
        <dbReference type="Proteomes" id="UP001142175"/>
    </source>
</evidence>
<reference evidence="3" key="1">
    <citation type="submission" date="2022-08" db="EMBL/GenBank/DDBJ databases">
        <authorList>
            <person name="Zhang D."/>
        </authorList>
    </citation>
    <scope>NUCLEOTIDE SEQUENCE</scope>
    <source>
        <strain evidence="3">XJ19-11</strain>
    </source>
</reference>
<dbReference type="PROSITE" id="PS50110">
    <property type="entry name" value="RESPONSE_REGULATORY"/>
    <property type="match status" value="1"/>
</dbReference>
<dbReference type="GO" id="GO:0000160">
    <property type="term" value="P:phosphorelay signal transduction system"/>
    <property type="evidence" value="ECO:0007669"/>
    <property type="project" value="InterPro"/>
</dbReference>
<protein>
    <submittedName>
        <fullName evidence="3">Response regulator</fullName>
    </submittedName>
</protein>
<dbReference type="AlphaFoldDB" id="A0A9X2T1M7"/>
<dbReference type="InterPro" id="IPR001789">
    <property type="entry name" value="Sig_transdc_resp-reg_receiver"/>
</dbReference>
<proteinExistence type="predicted"/>
<evidence type="ECO:0000313" key="3">
    <source>
        <dbReference type="EMBL" id="MCR9014750.1"/>
    </source>
</evidence>
<dbReference type="EMBL" id="JANSUY010000003">
    <property type="protein sequence ID" value="MCR9014750.1"/>
    <property type="molecule type" value="Genomic_DNA"/>
</dbReference>
<name>A0A9X2T1M7_9BACT</name>
<organism evidence="3 4">
    <name type="scientific">Aquiflexum gelatinilyticum</name>
    <dbReference type="NCBI Taxonomy" id="2961943"/>
    <lineage>
        <taxon>Bacteria</taxon>
        <taxon>Pseudomonadati</taxon>
        <taxon>Bacteroidota</taxon>
        <taxon>Cytophagia</taxon>
        <taxon>Cytophagales</taxon>
        <taxon>Cyclobacteriaceae</taxon>
        <taxon>Aquiflexum</taxon>
    </lineage>
</organism>
<dbReference type="PANTHER" id="PTHR43228">
    <property type="entry name" value="TWO-COMPONENT RESPONSE REGULATOR"/>
    <property type="match status" value="1"/>
</dbReference>